<feature type="domain" description="Sulfatase N-terminal" evidence="6">
    <location>
        <begin position="29"/>
        <end position="354"/>
    </location>
</feature>
<keyword evidence="3 7" id="KW-0378">Hydrolase</keyword>
<keyword evidence="5" id="KW-0732">Signal</keyword>
<dbReference type="GO" id="GO:0004065">
    <property type="term" value="F:arylsulfatase activity"/>
    <property type="evidence" value="ECO:0007669"/>
    <property type="project" value="UniProtKB-EC"/>
</dbReference>
<evidence type="ECO:0000256" key="3">
    <source>
        <dbReference type="ARBA" id="ARBA00022801"/>
    </source>
</evidence>
<dbReference type="EMBL" id="SJPG01000001">
    <property type="protein sequence ID" value="TWT59564.1"/>
    <property type="molecule type" value="Genomic_DNA"/>
</dbReference>
<comment type="similarity">
    <text evidence="1">Belongs to the sulfatase family.</text>
</comment>
<organism evidence="7 8">
    <name type="scientific">Rubinisphaera italica</name>
    <dbReference type="NCBI Taxonomy" id="2527969"/>
    <lineage>
        <taxon>Bacteria</taxon>
        <taxon>Pseudomonadati</taxon>
        <taxon>Planctomycetota</taxon>
        <taxon>Planctomycetia</taxon>
        <taxon>Planctomycetales</taxon>
        <taxon>Planctomycetaceae</taxon>
        <taxon>Rubinisphaera</taxon>
    </lineage>
</organism>
<keyword evidence="2" id="KW-0479">Metal-binding</keyword>
<proteinExistence type="inferred from homology"/>
<dbReference type="PROSITE" id="PS00149">
    <property type="entry name" value="SULFATASE_2"/>
    <property type="match status" value="1"/>
</dbReference>
<dbReference type="Proteomes" id="UP000316095">
    <property type="component" value="Unassembled WGS sequence"/>
</dbReference>
<evidence type="ECO:0000256" key="1">
    <source>
        <dbReference type="ARBA" id="ARBA00008779"/>
    </source>
</evidence>
<dbReference type="InterPro" id="IPR024607">
    <property type="entry name" value="Sulfatase_CS"/>
</dbReference>
<dbReference type="PANTHER" id="PTHR42693:SF53">
    <property type="entry name" value="ENDO-4-O-SULFATASE"/>
    <property type="match status" value="1"/>
</dbReference>
<dbReference type="InterPro" id="IPR000917">
    <property type="entry name" value="Sulfatase_N"/>
</dbReference>
<dbReference type="Pfam" id="PF00884">
    <property type="entry name" value="Sulfatase"/>
    <property type="match status" value="1"/>
</dbReference>
<dbReference type="Gene3D" id="3.30.1120.10">
    <property type="match status" value="1"/>
</dbReference>
<dbReference type="PANTHER" id="PTHR42693">
    <property type="entry name" value="ARYLSULFATASE FAMILY MEMBER"/>
    <property type="match status" value="1"/>
</dbReference>
<dbReference type="PROSITE" id="PS51257">
    <property type="entry name" value="PROKAR_LIPOPROTEIN"/>
    <property type="match status" value="1"/>
</dbReference>
<dbReference type="PROSITE" id="PS00523">
    <property type="entry name" value="SULFATASE_1"/>
    <property type="match status" value="1"/>
</dbReference>
<dbReference type="InterPro" id="IPR017850">
    <property type="entry name" value="Alkaline_phosphatase_core_sf"/>
</dbReference>
<evidence type="ECO:0000256" key="5">
    <source>
        <dbReference type="SAM" id="SignalP"/>
    </source>
</evidence>
<sequence precursor="true">MSLRLNFCGGFLLALCACSCPVLLAAERPNILMIFTDDQGYHDVGCYGSEISTPNIDRLAAEGLKLTEFYAASSICTPSRFGLLTGQFAHRSQDHLLGALMFLSDRDAERGIHSQEVTYVSRLADAGYQTALVGKWHLGHGSKIFWPTKHGFDSFFGHTGGCVDFFTLNYGNQPDWYRGEELVDIEGYATDVITAEAVRVLNAHAGSERPLYLHIAYNAPHFGKGYDLQANSTVNVMQPKPDDLAKVAEIEDPLRRSFAAKVVGMDEGIGRILQRLDDLKMTKNTLVIFMTDHGGDPDYGGSNIPLRGGKATLYEGGLKVPCLIRWPGEIEPGSVSDDVTCAVDFYPTLLEIAGSDLGKQQLDGISLVPVFKGGQLPARPPLVFVTGAHQELSRKSWQAVRDGKWKWVQPPGKQGQLYNLETDPNEKYDVADKYPQIAERLNILVQQQIQ</sequence>
<evidence type="ECO:0000256" key="2">
    <source>
        <dbReference type="ARBA" id="ARBA00022723"/>
    </source>
</evidence>
<protein>
    <submittedName>
        <fullName evidence="7">Arylsulfatase</fullName>
        <ecNumber evidence="7">3.1.6.1</ecNumber>
    </submittedName>
</protein>
<comment type="caution">
    <text evidence="7">The sequence shown here is derived from an EMBL/GenBank/DDBJ whole genome shotgun (WGS) entry which is preliminary data.</text>
</comment>
<evidence type="ECO:0000313" key="7">
    <source>
        <dbReference type="EMBL" id="TWT59564.1"/>
    </source>
</evidence>
<dbReference type="Gene3D" id="3.40.720.10">
    <property type="entry name" value="Alkaline Phosphatase, subunit A"/>
    <property type="match status" value="1"/>
</dbReference>
<reference evidence="7 8" key="1">
    <citation type="submission" date="2019-02" db="EMBL/GenBank/DDBJ databases">
        <title>Deep-cultivation of Planctomycetes and their phenomic and genomic characterization uncovers novel biology.</title>
        <authorList>
            <person name="Wiegand S."/>
            <person name="Jogler M."/>
            <person name="Boedeker C."/>
            <person name="Pinto D."/>
            <person name="Vollmers J."/>
            <person name="Rivas-Marin E."/>
            <person name="Kohn T."/>
            <person name="Peeters S.H."/>
            <person name="Heuer A."/>
            <person name="Rast P."/>
            <person name="Oberbeckmann S."/>
            <person name="Bunk B."/>
            <person name="Jeske O."/>
            <person name="Meyerdierks A."/>
            <person name="Storesund J.E."/>
            <person name="Kallscheuer N."/>
            <person name="Luecker S."/>
            <person name="Lage O.M."/>
            <person name="Pohl T."/>
            <person name="Merkel B.J."/>
            <person name="Hornburger P."/>
            <person name="Mueller R.-W."/>
            <person name="Bruemmer F."/>
            <person name="Labrenz M."/>
            <person name="Spormann A.M."/>
            <person name="Op Den Camp H."/>
            <person name="Overmann J."/>
            <person name="Amann R."/>
            <person name="Jetten M.S.M."/>
            <person name="Mascher T."/>
            <person name="Medema M.H."/>
            <person name="Devos D.P."/>
            <person name="Kaster A.-K."/>
            <person name="Ovreas L."/>
            <person name="Rohde M."/>
            <person name="Galperin M.Y."/>
            <person name="Jogler C."/>
        </authorList>
    </citation>
    <scope>NUCLEOTIDE SEQUENCE [LARGE SCALE GENOMIC DNA]</scope>
    <source>
        <strain evidence="7 8">Pan54</strain>
    </source>
</reference>
<feature type="chain" id="PRO_5022993297" evidence="5">
    <location>
        <begin position="26"/>
        <end position="450"/>
    </location>
</feature>
<evidence type="ECO:0000259" key="6">
    <source>
        <dbReference type="Pfam" id="PF00884"/>
    </source>
</evidence>
<keyword evidence="8" id="KW-1185">Reference proteome</keyword>
<dbReference type="RefSeq" id="WP_165441517.1">
    <property type="nucleotide sequence ID" value="NZ_SJPG01000001.1"/>
</dbReference>
<dbReference type="GO" id="GO:0046872">
    <property type="term" value="F:metal ion binding"/>
    <property type="evidence" value="ECO:0007669"/>
    <property type="project" value="UniProtKB-KW"/>
</dbReference>
<accession>A0A5C5X9Q5</accession>
<dbReference type="EC" id="3.1.6.1" evidence="7"/>
<evidence type="ECO:0000313" key="8">
    <source>
        <dbReference type="Proteomes" id="UP000316095"/>
    </source>
</evidence>
<name>A0A5C5X9Q5_9PLAN</name>
<evidence type="ECO:0000256" key="4">
    <source>
        <dbReference type="ARBA" id="ARBA00022837"/>
    </source>
</evidence>
<keyword evidence="4" id="KW-0106">Calcium</keyword>
<feature type="signal peptide" evidence="5">
    <location>
        <begin position="1"/>
        <end position="25"/>
    </location>
</feature>
<gene>
    <name evidence="7" type="primary">atsA_5</name>
    <name evidence="7" type="ORF">Pan54_02710</name>
</gene>
<dbReference type="AlphaFoldDB" id="A0A5C5X9Q5"/>
<dbReference type="InterPro" id="IPR050738">
    <property type="entry name" value="Sulfatase"/>
</dbReference>
<dbReference type="SUPFAM" id="SSF53649">
    <property type="entry name" value="Alkaline phosphatase-like"/>
    <property type="match status" value="1"/>
</dbReference>